<dbReference type="PANTHER" id="PTHR10590:SF4">
    <property type="entry name" value="SOLUTE CARRIER FAMILY 28 MEMBER 3"/>
    <property type="match status" value="1"/>
</dbReference>
<evidence type="ECO:0000256" key="6">
    <source>
        <dbReference type="ARBA" id="ARBA00023136"/>
    </source>
</evidence>
<dbReference type="GO" id="GO:0005337">
    <property type="term" value="F:nucleoside transmembrane transporter activity"/>
    <property type="evidence" value="ECO:0007669"/>
    <property type="project" value="InterPro"/>
</dbReference>
<dbReference type="InterPro" id="IPR002668">
    <property type="entry name" value="CNT_N_dom"/>
</dbReference>
<feature type="domain" description="Concentrative nucleoside transporter C-terminal" evidence="9">
    <location>
        <begin position="209"/>
        <end position="465"/>
    </location>
</feature>
<keyword evidence="4 7" id="KW-0812">Transmembrane</keyword>
<feature type="domain" description="Nucleoside transporter/FeoB GTPase Gate" evidence="10">
    <location>
        <begin position="97"/>
        <end position="196"/>
    </location>
</feature>
<name>A0A923T8T3_9BACT</name>
<feature type="transmembrane region" description="Helical" evidence="7">
    <location>
        <begin position="6"/>
        <end position="24"/>
    </location>
</feature>
<dbReference type="GO" id="GO:0015293">
    <property type="term" value="F:symporter activity"/>
    <property type="evidence" value="ECO:0007669"/>
    <property type="project" value="TreeGrafter"/>
</dbReference>
<dbReference type="InterPro" id="IPR008276">
    <property type="entry name" value="C_nuclsd_transpt"/>
</dbReference>
<dbReference type="Pfam" id="PF01773">
    <property type="entry name" value="Nucleos_tra2_N"/>
    <property type="match status" value="1"/>
</dbReference>
<dbReference type="InterPro" id="IPR011642">
    <property type="entry name" value="Gate_dom"/>
</dbReference>
<feature type="transmembrane region" description="Helical" evidence="7">
    <location>
        <begin position="92"/>
        <end position="117"/>
    </location>
</feature>
<comment type="caution">
    <text evidence="11">The sequence shown here is derived from an EMBL/GenBank/DDBJ whole genome shotgun (WGS) entry which is preliminary data.</text>
</comment>
<dbReference type="RefSeq" id="WP_187466384.1">
    <property type="nucleotide sequence ID" value="NZ_JACSIT010000096.1"/>
</dbReference>
<keyword evidence="12" id="KW-1185">Reference proteome</keyword>
<keyword evidence="3" id="KW-1003">Cell membrane</keyword>
<keyword evidence="6 7" id="KW-0472">Membrane</keyword>
<evidence type="ECO:0000259" key="9">
    <source>
        <dbReference type="Pfam" id="PF07662"/>
    </source>
</evidence>
<keyword evidence="5 7" id="KW-1133">Transmembrane helix</keyword>
<evidence type="ECO:0000259" key="8">
    <source>
        <dbReference type="Pfam" id="PF01773"/>
    </source>
</evidence>
<evidence type="ECO:0000313" key="11">
    <source>
        <dbReference type="EMBL" id="MBC6994303.1"/>
    </source>
</evidence>
<evidence type="ECO:0000256" key="4">
    <source>
        <dbReference type="ARBA" id="ARBA00022692"/>
    </source>
</evidence>
<accession>A0A923T8T3</accession>
<dbReference type="InterPro" id="IPR011657">
    <property type="entry name" value="CNT_C_dom"/>
</dbReference>
<feature type="transmembrane region" description="Helical" evidence="7">
    <location>
        <begin position="409"/>
        <end position="435"/>
    </location>
</feature>
<feature type="transmembrane region" description="Helical" evidence="7">
    <location>
        <begin position="346"/>
        <end position="363"/>
    </location>
</feature>
<feature type="transmembrane region" description="Helical" evidence="7">
    <location>
        <begin position="447"/>
        <end position="467"/>
    </location>
</feature>
<comment type="similarity">
    <text evidence="2">Belongs to the concentrative nucleoside transporter (CNT) (TC 2.A.41) family.</text>
</comment>
<evidence type="ECO:0000256" key="7">
    <source>
        <dbReference type="SAM" id="Phobius"/>
    </source>
</evidence>
<dbReference type="Proteomes" id="UP000650081">
    <property type="component" value="Unassembled WGS sequence"/>
</dbReference>
<dbReference type="Pfam" id="PF07662">
    <property type="entry name" value="Nucleos_tra2_C"/>
    <property type="match status" value="1"/>
</dbReference>
<dbReference type="EMBL" id="JACSIT010000096">
    <property type="protein sequence ID" value="MBC6994303.1"/>
    <property type="molecule type" value="Genomic_DNA"/>
</dbReference>
<evidence type="ECO:0000256" key="5">
    <source>
        <dbReference type="ARBA" id="ARBA00022989"/>
    </source>
</evidence>
<evidence type="ECO:0000259" key="10">
    <source>
        <dbReference type="Pfam" id="PF07670"/>
    </source>
</evidence>
<evidence type="ECO:0000256" key="2">
    <source>
        <dbReference type="ARBA" id="ARBA00009033"/>
    </source>
</evidence>
<reference evidence="11" key="1">
    <citation type="submission" date="2020-08" db="EMBL/GenBank/DDBJ databases">
        <title>Lewinella bacteria from marine environments.</title>
        <authorList>
            <person name="Zhong Y."/>
        </authorList>
    </citation>
    <scope>NUCLEOTIDE SEQUENCE</scope>
    <source>
        <strain evidence="11">KCTC 42187</strain>
    </source>
</reference>
<proteinExistence type="inferred from homology"/>
<dbReference type="AlphaFoldDB" id="A0A923T8T3"/>
<organism evidence="11 12">
    <name type="scientific">Neolewinella lacunae</name>
    <dbReference type="NCBI Taxonomy" id="1517758"/>
    <lineage>
        <taxon>Bacteria</taxon>
        <taxon>Pseudomonadati</taxon>
        <taxon>Bacteroidota</taxon>
        <taxon>Saprospiria</taxon>
        <taxon>Saprospirales</taxon>
        <taxon>Lewinellaceae</taxon>
        <taxon>Neolewinella</taxon>
    </lineage>
</organism>
<sequence>MTFAYDLFRCLLGLSAMIGVCYFFSSNRKAINWRLVGIGMAMQFVLALLILKVKWVSMLFDYVATGFRKTLEFTSAGSQFLFGSIVNDMDSFGYIFAFQVLPTIIFFSALSAILYYLGILQKVVYGMAWMLSKAMGLSGPESLAAAANVFIGQTEAPLVIKPYLEQMTRSELLCVMVGGMATIAGSVFVSYIGFLGGNDPESQQFFAKHLLTASIISAPAAIVCAKMLLPETPEALAAVVTKDGTPEDATAPAPTKDKRLEMAADDSNNLLDAISRGTTDGLKLAVNVGAMLLVFTALIYMLNVFFVGGTDILNDLAIWAGLADADPAASWNNTIRAATGNRFEGFSFSYLLALCFAPVAWIIGVPMQDITLIGQLLGLKTVINEFVAYDVFRVIQNDPTVTLSPKSTLIAAYALCGFANFASIGIQVGGIGAIAPGQRKNLTDLGMIALLGGTVACLMTGAVAGMFY</sequence>
<evidence type="ECO:0000313" key="12">
    <source>
        <dbReference type="Proteomes" id="UP000650081"/>
    </source>
</evidence>
<evidence type="ECO:0000256" key="1">
    <source>
        <dbReference type="ARBA" id="ARBA00004651"/>
    </source>
</evidence>
<dbReference type="GO" id="GO:0005886">
    <property type="term" value="C:plasma membrane"/>
    <property type="evidence" value="ECO:0007669"/>
    <property type="project" value="UniProtKB-SubCell"/>
</dbReference>
<feature type="transmembrane region" description="Helical" evidence="7">
    <location>
        <begin position="284"/>
        <end position="306"/>
    </location>
</feature>
<feature type="transmembrane region" description="Helical" evidence="7">
    <location>
        <begin position="31"/>
        <end position="51"/>
    </location>
</feature>
<feature type="transmembrane region" description="Helical" evidence="7">
    <location>
        <begin position="172"/>
        <end position="194"/>
    </location>
</feature>
<dbReference type="Pfam" id="PF07670">
    <property type="entry name" value="Gate"/>
    <property type="match status" value="1"/>
</dbReference>
<gene>
    <name evidence="11" type="ORF">H9S92_09025</name>
</gene>
<comment type="subcellular location">
    <subcellularLocation>
        <location evidence="1">Cell membrane</location>
        <topology evidence="1">Multi-pass membrane protein</topology>
    </subcellularLocation>
</comment>
<feature type="domain" description="Concentrative nucleoside transporter N-terminal" evidence="8">
    <location>
        <begin position="12"/>
        <end position="84"/>
    </location>
</feature>
<evidence type="ECO:0000256" key="3">
    <source>
        <dbReference type="ARBA" id="ARBA00022475"/>
    </source>
</evidence>
<dbReference type="PANTHER" id="PTHR10590">
    <property type="entry name" value="SODIUM/NUCLEOSIDE COTRANSPORTER"/>
    <property type="match status" value="1"/>
</dbReference>
<protein>
    <submittedName>
        <fullName evidence="11">Na+ dependent nucleoside transporter</fullName>
    </submittedName>
</protein>